<name>A0A084G442_PSEDA</name>
<dbReference type="PANTHER" id="PTHR10353:SF53">
    <property type="entry name" value="BETA-1,4-GLUCOSIDASE (EUROFUNG)"/>
    <property type="match status" value="1"/>
</dbReference>
<proteinExistence type="inferred from homology"/>
<organism evidence="2 3">
    <name type="scientific">Pseudallescheria apiosperma</name>
    <name type="common">Scedosporium apiospermum</name>
    <dbReference type="NCBI Taxonomy" id="563466"/>
    <lineage>
        <taxon>Eukaryota</taxon>
        <taxon>Fungi</taxon>
        <taxon>Dikarya</taxon>
        <taxon>Ascomycota</taxon>
        <taxon>Pezizomycotina</taxon>
        <taxon>Sordariomycetes</taxon>
        <taxon>Hypocreomycetidae</taxon>
        <taxon>Microascales</taxon>
        <taxon>Microascaceae</taxon>
        <taxon>Scedosporium</taxon>
    </lineage>
</organism>
<dbReference type="Pfam" id="PF00232">
    <property type="entry name" value="Glyco_hydro_1"/>
    <property type="match status" value="2"/>
</dbReference>
<dbReference type="InterPro" id="IPR001360">
    <property type="entry name" value="Glyco_hydro_1"/>
</dbReference>
<dbReference type="Proteomes" id="UP000028545">
    <property type="component" value="Unassembled WGS sequence"/>
</dbReference>
<dbReference type="RefSeq" id="XP_016641903.1">
    <property type="nucleotide sequence ID" value="XM_016788469.1"/>
</dbReference>
<evidence type="ECO:0000313" key="2">
    <source>
        <dbReference type="EMBL" id="KEZ42104.1"/>
    </source>
</evidence>
<dbReference type="OrthoDB" id="65569at2759"/>
<comment type="similarity">
    <text evidence="1">Belongs to the glycosyl hydrolase 1 family.</text>
</comment>
<dbReference type="Gene3D" id="3.20.20.80">
    <property type="entry name" value="Glycosidases"/>
    <property type="match status" value="2"/>
</dbReference>
<comment type="caution">
    <text evidence="2">The sequence shown here is derived from an EMBL/GenBank/DDBJ whole genome shotgun (WGS) entry which is preliminary data.</text>
</comment>
<dbReference type="AlphaFoldDB" id="A0A084G442"/>
<evidence type="ECO:0000313" key="3">
    <source>
        <dbReference type="Proteomes" id="UP000028545"/>
    </source>
</evidence>
<dbReference type="VEuPathDB" id="FungiDB:SAPIO_CDS6342"/>
<dbReference type="InterPro" id="IPR017853">
    <property type="entry name" value="GH"/>
</dbReference>
<protein>
    <recommendedName>
        <fullName evidence="4">Glycoside hydrolase family 1 protein</fullName>
    </recommendedName>
</protein>
<accession>A0A084G442</accession>
<gene>
    <name evidence="2" type="ORF">SAPIO_CDS6342</name>
</gene>
<reference evidence="2 3" key="1">
    <citation type="journal article" date="2014" name="Genome Announc.">
        <title>Draft genome sequence of the pathogenic fungus Scedosporium apiospermum.</title>
        <authorList>
            <person name="Vandeputte P."/>
            <person name="Ghamrawi S."/>
            <person name="Rechenmann M."/>
            <person name="Iltis A."/>
            <person name="Giraud S."/>
            <person name="Fleury M."/>
            <person name="Thornton C."/>
            <person name="Delhaes L."/>
            <person name="Meyer W."/>
            <person name="Papon N."/>
            <person name="Bouchara J.P."/>
        </authorList>
    </citation>
    <scope>NUCLEOTIDE SEQUENCE [LARGE SCALE GENOMIC DNA]</scope>
    <source>
        <strain evidence="2 3">IHEM 14462</strain>
    </source>
</reference>
<dbReference type="EMBL" id="JOWA01000102">
    <property type="protein sequence ID" value="KEZ42104.1"/>
    <property type="molecule type" value="Genomic_DNA"/>
</dbReference>
<evidence type="ECO:0008006" key="4">
    <source>
        <dbReference type="Google" id="ProtNLM"/>
    </source>
</evidence>
<dbReference type="HOGENOM" id="CLU_1278276_0_0_1"/>
<evidence type="ECO:0000256" key="1">
    <source>
        <dbReference type="RuleBase" id="RU003690"/>
    </source>
</evidence>
<sequence>MVHFTSPMQSNIENQEEYVAAFEYYARIILARYADRIPIWFTFNEPNLGSEGITAHSYNAYTSILLAHGKSTADIDAANRYQDFMVGIMGNPLFRGKQYPDSVLNTPGLNLTALTKAQIAEIKGTCDFWAYDPYTVQFATPASGGIEACARNTEHPQYPKCVDLGPTQANGWITGRSSESYPLLAPQHVRQQVGYVWKPFRPTGIMITEFGFPEFH</sequence>
<dbReference type="GO" id="GO:0008422">
    <property type="term" value="F:beta-glucosidase activity"/>
    <property type="evidence" value="ECO:0007669"/>
    <property type="project" value="TreeGrafter"/>
</dbReference>
<keyword evidence="3" id="KW-1185">Reference proteome</keyword>
<dbReference type="KEGG" id="sapo:SAPIO_CDS6342"/>
<dbReference type="SUPFAM" id="SSF51445">
    <property type="entry name" value="(Trans)glycosidases"/>
    <property type="match status" value="1"/>
</dbReference>
<dbReference type="GeneID" id="27725414"/>
<dbReference type="GO" id="GO:0005975">
    <property type="term" value="P:carbohydrate metabolic process"/>
    <property type="evidence" value="ECO:0007669"/>
    <property type="project" value="InterPro"/>
</dbReference>
<dbReference type="PANTHER" id="PTHR10353">
    <property type="entry name" value="GLYCOSYL HYDROLASE"/>
    <property type="match status" value="1"/>
</dbReference>